<evidence type="ECO:0000256" key="1">
    <source>
        <dbReference type="ARBA" id="ARBA00004370"/>
    </source>
</evidence>
<comment type="similarity">
    <text evidence="5 6">Belongs to the anion channel-forming bestrophin (TC 1.A.46) family. Calcium-sensitive chloride channel subfamily.</text>
</comment>
<evidence type="ECO:0000313" key="7">
    <source>
        <dbReference type="EMBL" id="GMT21816.1"/>
    </source>
</evidence>
<dbReference type="GO" id="GO:0005886">
    <property type="term" value="C:plasma membrane"/>
    <property type="evidence" value="ECO:0007669"/>
    <property type="project" value="UniProtKB-SubCell"/>
</dbReference>
<keyword evidence="6" id="KW-0868">Chloride</keyword>
<sequence>MTVSYTNEVSTASHKFTFMKCLFRWRGSLWKAVWFELLIWCAAFAIISISYRLVMTDAQRIQFEWICLHAGRYAEILPLSFLLGSYVTFVVSRWHKQFNSIGWVDRSIMLTSSYIGGASERSKVLRRGVARQMCLLQVLILRLICVPVRKRFPTIESLRDAGYLLPDEEPDLAETKFWLPVKWAMQYVKTAREEGLVASDNAVQDIYQALQALRSQLISLFLYDWSPVPLNYTQIVFIAVRLYFVVELLGRQFLDPKHVGNRHTIDCFVPFLSIYQFIVYVGWAKVAEALLNPFGEDDDDFDTNWIIDRNLKVAFDIADHGAGYEPLLVKDAYWNEPEIVPFYSAETAADEQHGAVGSAVEQEDTDGDFFHRRGSIMSRVSSAMHSISLWSLADDPISRRQSVDQNVSATQFSRAKLTELGERVRAVRKFSEIAEVEE</sequence>
<accession>A0AAV5VTE2</accession>
<evidence type="ECO:0000256" key="6">
    <source>
        <dbReference type="RuleBase" id="RU363126"/>
    </source>
</evidence>
<protein>
    <recommendedName>
        <fullName evidence="6">Bestrophin homolog</fullName>
    </recommendedName>
</protein>
<comment type="function">
    <text evidence="6">Forms chloride channels.</text>
</comment>
<keyword evidence="8" id="KW-1185">Reference proteome</keyword>
<keyword evidence="6" id="KW-1003">Cell membrane</keyword>
<dbReference type="GO" id="GO:0034707">
    <property type="term" value="C:chloride channel complex"/>
    <property type="evidence" value="ECO:0007669"/>
    <property type="project" value="UniProtKB-KW"/>
</dbReference>
<evidence type="ECO:0000256" key="5">
    <source>
        <dbReference type="ARBA" id="ARBA00034769"/>
    </source>
</evidence>
<feature type="non-terminal residue" evidence="7">
    <location>
        <position position="438"/>
    </location>
</feature>
<dbReference type="EMBL" id="BTSY01000004">
    <property type="protein sequence ID" value="GMT21816.1"/>
    <property type="molecule type" value="Genomic_DNA"/>
</dbReference>
<keyword evidence="4 6" id="KW-0472">Membrane</keyword>
<feature type="transmembrane region" description="Helical" evidence="6">
    <location>
        <begin position="76"/>
        <end position="95"/>
    </location>
</feature>
<organism evidence="7 8">
    <name type="scientific">Pristionchus fissidentatus</name>
    <dbReference type="NCBI Taxonomy" id="1538716"/>
    <lineage>
        <taxon>Eukaryota</taxon>
        <taxon>Metazoa</taxon>
        <taxon>Ecdysozoa</taxon>
        <taxon>Nematoda</taxon>
        <taxon>Chromadorea</taxon>
        <taxon>Rhabditida</taxon>
        <taxon>Rhabditina</taxon>
        <taxon>Diplogasteromorpha</taxon>
        <taxon>Diplogasteroidea</taxon>
        <taxon>Neodiplogasteridae</taxon>
        <taxon>Pristionchus</taxon>
    </lineage>
</organism>
<dbReference type="PANTHER" id="PTHR10736">
    <property type="entry name" value="BESTROPHIN"/>
    <property type="match status" value="1"/>
</dbReference>
<evidence type="ECO:0000256" key="3">
    <source>
        <dbReference type="ARBA" id="ARBA00022989"/>
    </source>
</evidence>
<keyword evidence="3 6" id="KW-1133">Transmembrane helix</keyword>
<proteinExistence type="inferred from homology"/>
<evidence type="ECO:0000256" key="4">
    <source>
        <dbReference type="ARBA" id="ARBA00023136"/>
    </source>
</evidence>
<keyword evidence="6" id="KW-0406">Ion transport</keyword>
<reference evidence="7" key="1">
    <citation type="submission" date="2023-10" db="EMBL/GenBank/DDBJ databases">
        <title>Genome assembly of Pristionchus species.</title>
        <authorList>
            <person name="Yoshida K."/>
            <person name="Sommer R.J."/>
        </authorList>
    </citation>
    <scope>NUCLEOTIDE SEQUENCE</scope>
    <source>
        <strain evidence="7">RS5133</strain>
    </source>
</reference>
<comment type="subcellular location">
    <subcellularLocation>
        <location evidence="6">Cell membrane</location>
        <topology evidence="6">Multi-pass membrane protein</topology>
    </subcellularLocation>
    <subcellularLocation>
        <location evidence="1">Membrane</location>
    </subcellularLocation>
</comment>
<dbReference type="GO" id="GO:0005254">
    <property type="term" value="F:chloride channel activity"/>
    <property type="evidence" value="ECO:0007669"/>
    <property type="project" value="UniProtKB-KW"/>
</dbReference>
<evidence type="ECO:0000313" key="8">
    <source>
        <dbReference type="Proteomes" id="UP001432322"/>
    </source>
</evidence>
<keyword evidence="6" id="KW-0407">Ion channel</keyword>
<evidence type="ECO:0000256" key="2">
    <source>
        <dbReference type="ARBA" id="ARBA00022692"/>
    </source>
</evidence>
<comment type="caution">
    <text evidence="7">The sequence shown here is derived from an EMBL/GenBank/DDBJ whole genome shotgun (WGS) entry which is preliminary data.</text>
</comment>
<keyword evidence="6" id="KW-0869">Chloride channel</keyword>
<dbReference type="PANTHER" id="PTHR10736:SF0">
    <property type="entry name" value="BESTROPHIN HOMOLOG"/>
    <property type="match status" value="1"/>
</dbReference>
<keyword evidence="2 6" id="KW-0812">Transmembrane</keyword>
<gene>
    <name evidence="7" type="ORF">PFISCL1PPCAC_13113</name>
</gene>
<feature type="transmembrane region" description="Helical" evidence="6">
    <location>
        <begin position="32"/>
        <end position="55"/>
    </location>
</feature>
<dbReference type="AlphaFoldDB" id="A0AAV5VTE2"/>
<dbReference type="Pfam" id="PF01062">
    <property type="entry name" value="Bestrophin"/>
    <property type="match status" value="1"/>
</dbReference>
<keyword evidence="6" id="KW-0813">Transport</keyword>
<dbReference type="InterPro" id="IPR000615">
    <property type="entry name" value="Bestrophin"/>
</dbReference>
<dbReference type="InterPro" id="IPR021134">
    <property type="entry name" value="Bestrophin-like"/>
</dbReference>
<dbReference type="Proteomes" id="UP001432322">
    <property type="component" value="Unassembled WGS sequence"/>
</dbReference>
<name>A0AAV5VTE2_9BILA</name>